<accession>A0ABS5ELI3</accession>
<dbReference type="Gene3D" id="3.40.50.150">
    <property type="entry name" value="Vaccinia Virus protein VP39"/>
    <property type="match status" value="1"/>
</dbReference>
<keyword evidence="3" id="KW-1185">Reference proteome</keyword>
<name>A0ABS5ELI3_9PROT</name>
<proteinExistence type="predicted"/>
<dbReference type="GO" id="GO:0032259">
    <property type="term" value="P:methylation"/>
    <property type="evidence" value="ECO:0007669"/>
    <property type="project" value="UniProtKB-KW"/>
</dbReference>
<reference evidence="3" key="1">
    <citation type="journal article" date="2021" name="Syst. Appl. Microbiol.">
        <title>Roseomonas hellenica sp. nov., isolated from roots of wild-growing Alkanna tinctoria.</title>
        <authorList>
            <person name="Rat A."/>
            <person name="Naranjo H.D."/>
            <person name="Lebbe L."/>
            <person name="Cnockaert M."/>
            <person name="Krigas N."/>
            <person name="Grigoriadou K."/>
            <person name="Maloupa E."/>
            <person name="Willems A."/>
        </authorList>
    </citation>
    <scope>NUCLEOTIDE SEQUENCE [LARGE SCALE GENOMIC DNA]</scope>
    <source>
        <strain evidence="3">LMG 31159</strain>
    </source>
</reference>
<feature type="domain" description="Methyltransferase type 11" evidence="1">
    <location>
        <begin position="43"/>
        <end position="136"/>
    </location>
</feature>
<dbReference type="CDD" id="cd02440">
    <property type="entry name" value="AdoMet_MTases"/>
    <property type="match status" value="1"/>
</dbReference>
<gene>
    <name evidence="2" type="ORF">GXW78_19625</name>
</gene>
<keyword evidence="2" id="KW-0808">Transferase</keyword>
<dbReference type="EMBL" id="JAAEDI010000022">
    <property type="protein sequence ID" value="MBR0651888.1"/>
    <property type="molecule type" value="Genomic_DNA"/>
</dbReference>
<dbReference type="PANTHER" id="PTHR43591">
    <property type="entry name" value="METHYLTRANSFERASE"/>
    <property type="match status" value="1"/>
</dbReference>
<dbReference type="GO" id="GO:0008168">
    <property type="term" value="F:methyltransferase activity"/>
    <property type="evidence" value="ECO:0007669"/>
    <property type="project" value="UniProtKB-KW"/>
</dbReference>
<dbReference type="SUPFAM" id="SSF53335">
    <property type="entry name" value="S-adenosyl-L-methionine-dependent methyltransferases"/>
    <property type="match status" value="1"/>
</dbReference>
<dbReference type="PANTHER" id="PTHR43591:SF24">
    <property type="entry name" value="2-METHOXY-6-POLYPRENYL-1,4-BENZOQUINOL METHYLASE, MITOCHONDRIAL"/>
    <property type="match status" value="1"/>
</dbReference>
<evidence type="ECO:0000313" key="3">
    <source>
        <dbReference type="Proteomes" id="UP000698752"/>
    </source>
</evidence>
<evidence type="ECO:0000313" key="2">
    <source>
        <dbReference type="EMBL" id="MBR0651888.1"/>
    </source>
</evidence>
<dbReference type="InterPro" id="IPR013216">
    <property type="entry name" value="Methyltransf_11"/>
</dbReference>
<sequence>MADAPIVFNDGAAYEEFMGVWSRLAGEVFLDWLAPPPGLRWADIGCGNGASTEMLIDRCAPTMVEGIDPSPAQLAYARDRLAGRPARFRQGSAMELPFADAEFDAAIMALVLFFVPEPARGVAEMVRVVRPGGIVAAYAWDLAGGGFPVAAVHEEAKAMGVTVPLPPSAEASRRDVMPALWSAAGLREVDTRSITVTRRFADFDAYWAVSQRGPTTGAALASAPESQRNAIKERVRARLPLDADGGITASATANAVKGVKA</sequence>
<keyword evidence="2" id="KW-0489">Methyltransferase</keyword>
<dbReference type="Proteomes" id="UP000698752">
    <property type="component" value="Unassembled WGS sequence"/>
</dbReference>
<dbReference type="RefSeq" id="WP_211870605.1">
    <property type="nucleotide sequence ID" value="NZ_JAAEDI010000022.1"/>
</dbReference>
<protein>
    <submittedName>
        <fullName evidence="2">Class I SAM-dependent methyltransferase</fullName>
    </submittedName>
</protein>
<organism evidence="2 3">
    <name type="scientific">Neoroseomonas terrae</name>
    <dbReference type="NCBI Taxonomy" id="424799"/>
    <lineage>
        <taxon>Bacteria</taxon>
        <taxon>Pseudomonadati</taxon>
        <taxon>Pseudomonadota</taxon>
        <taxon>Alphaproteobacteria</taxon>
        <taxon>Acetobacterales</taxon>
        <taxon>Acetobacteraceae</taxon>
        <taxon>Neoroseomonas</taxon>
    </lineage>
</organism>
<comment type="caution">
    <text evidence="2">The sequence shown here is derived from an EMBL/GenBank/DDBJ whole genome shotgun (WGS) entry which is preliminary data.</text>
</comment>
<dbReference type="InterPro" id="IPR029063">
    <property type="entry name" value="SAM-dependent_MTases_sf"/>
</dbReference>
<evidence type="ECO:0000259" key="1">
    <source>
        <dbReference type="Pfam" id="PF08241"/>
    </source>
</evidence>
<dbReference type="Pfam" id="PF08241">
    <property type="entry name" value="Methyltransf_11"/>
    <property type="match status" value="1"/>
</dbReference>